<comment type="subcellular location">
    <subcellularLocation>
        <location evidence="1">Cell membrane</location>
    </subcellularLocation>
</comment>
<gene>
    <name evidence="10" type="ORF">Q5P01_008519</name>
</gene>
<dbReference type="InterPro" id="IPR036179">
    <property type="entry name" value="Ig-like_dom_sf"/>
</dbReference>
<reference evidence="10" key="1">
    <citation type="submission" date="2023-07" db="EMBL/GenBank/DDBJ databases">
        <title>Chromosome-level Genome Assembly of Striped Snakehead (Channa striata).</title>
        <authorList>
            <person name="Liu H."/>
        </authorList>
    </citation>
    <scope>NUCLEOTIDE SEQUENCE</scope>
    <source>
        <strain evidence="10">Gz</strain>
        <tissue evidence="10">Muscle</tissue>
    </source>
</reference>
<evidence type="ECO:0000313" key="11">
    <source>
        <dbReference type="Proteomes" id="UP001187415"/>
    </source>
</evidence>
<feature type="domain" description="Ig-like" evidence="9">
    <location>
        <begin position="12"/>
        <end position="101"/>
    </location>
</feature>
<dbReference type="InterPro" id="IPR013783">
    <property type="entry name" value="Ig-like_fold"/>
</dbReference>
<evidence type="ECO:0000259" key="9">
    <source>
        <dbReference type="PROSITE" id="PS50835"/>
    </source>
</evidence>
<evidence type="ECO:0000256" key="6">
    <source>
        <dbReference type="ARBA" id="ARBA00023157"/>
    </source>
</evidence>
<accession>A0AA88N232</accession>
<evidence type="ECO:0000256" key="2">
    <source>
        <dbReference type="ARBA" id="ARBA00022475"/>
    </source>
</evidence>
<sequence>MLAVNDAKHLQKSVYVKQHPQTVSVELGDSATLQCSLLSENKENRDQCPGKRSVYWFRAGSGESQPGILYRNHEQDKRSCVFSLSKRIHTSSDAGTYYCAVVTCGQILFGEGTKVETRQQTDQVVIVLGVLLALCVTVIAILIFSRD</sequence>
<evidence type="ECO:0000313" key="10">
    <source>
        <dbReference type="EMBL" id="KAK2848685.1"/>
    </source>
</evidence>
<dbReference type="Gene3D" id="2.60.40.10">
    <property type="entry name" value="Immunoglobulins"/>
    <property type="match status" value="1"/>
</dbReference>
<keyword evidence="4" id="KW-0391">Immunity</keyword>
<dbReference type="InterPro" id="IPR052051">
    <property type="entry name" value="TCR_complex_component"/>
</dbReference>
<organism evidence="10 11">
    <name type="scientific">Channa striata</name>
    <name type="common">Snakehead murrel</name>
    <name type="synonym">Ophicephalus striatus</name>
    <dbReference type="NCBI Taxonomy" id="64152"/>
    <lineage>
        <taxon>Eukaryota</taxon>
        <taxon>Metazoa</taxon>
        <taxon>Chordata</taxon>
        <taxon>Craniata</taxon>
        <taxon>Vertebrata</taxon>
        <taxon>Euteleostomi</taxon>
        <taxon>Actinopterygii</taxon>
        <taxon>Neopterygii</taxon>
        <taxon>Teleostei</taxon>
        <taxon>Neoteleostei</taxon>
        <taxon>Acanthomorphata</taxon>
        <taxon>Anabantaria</taxon>
        <taxon>Anabantiformes</taxon>
        <taxon>Channoidei</taxon>
        <taxon>Channidae</taxon>
        <taxon>Channa</taxon>
    </lineage>
</organism>
<dbReference type="PANTHER" id="PTHR19433:SF133">
    <property type="entry name" value="IMMUNE-TYPE RECEPTOR 5 PRECURSOR-RELATED"/>
    <property type="match status" value="1"/>
</dbReference>
<keyword evidence="6" id="KW-1015">Disulfide bond</keyword>
<dbReference type="Pfam" id="PF07686">
    <property type="entry name" value="V-set"/>
    <property type="match status" value="1"/>
</dbReference>
<evidence type="ECO:0000256" key="7">
    <source>
        <dbReference type="ARBA" id="ARBA00023180"/>
    </source>
</evidence>
<dbReference type="GO" id="GO:0002376">
    <property type="term" value="P:immune system process"/>
    <property type="evidence" value="ECO:0007669"/>
    <property type="project" value="UniProtKB-KW"/>
</dbReference>
<feature type="transmembrane region" description="Helical" evidence="8">
    <location>
        <begin position="124"/>
        <end position="144"/>
    </location>
</feature>
<evidence type="ECO:0000256" key="5">
    <source>
        <dbReference type="ARBA" id="ARBA00023136"/>
    </source>
</evidence>
<dbReference type="SUPFAM" id="SSF48726">
    <property type="entry name" value="Immunoglobulin"/>
    <property type="match status" value="1"/>
</dbReference>
<keyword evidence="5 8" id="KW-0472">Membrane</keyword>
<dbReference type="Proteomes" id="UP001187415">
    <property type="component" value="Unassembled WGS sequence"/>
</dbReference>
<dbReference type="InterPro" id="IPR007110">
    <property type="entry name" value="Ig-like_dom"/>
</dbReference>
<dbReference type="InterPro" id="IPR013106">
    <property type="entry name" value="Ig_V-set"/>
</dbReference>
<dbReference type="PANTHER" id="PTHR19433">
    <property type="entry name" value="T-CELL RECEPTOR ALPHA CHAIN V REGION-RELATED"/>
    <property type="match status" value="1"/>
</dbReference>
<comment type="caution">
    <text evidence="10">The sequence shown here is derived from an EMBL/GenBank/DDBJ whole genome shotgun (WGS) entry which is preliminary data.</text>
</comment>
<proteinExistence type="predicted"/>
<keyword evidence="8" id="KW-0812">Transmembrane</keyword>
<dbReference type="EMBL" id="JAUPFM010000006">
    <property type="protein sequence ID" value="KAK2848685.1"/>
    <property type="molecule type" value="Genomic_DNA"/>
</dbReference>
<keyword evidence="2" id="KW-1003">Cell membrane</keyword>
<dbReference type="PROSITE" id="PS50835">
    <property type="entry name" value="IG_LIKE"/>
    <property type="match status" value="1"/>
</dbReference>
<dbReference type="GO" id="GO:0005886">
    <property type="term" value="C:plasma membrane"/>
    <property type="evidence" value="ECO:0007669"/>
    <property type="project" value="UniProtKB-SubCell"/>
</dbReference>
<dbReference type="SMART" id="SM00409">
    <property type="entry name" value="IG"/>
    <property type="match status" value="1"/>
</dbReference>
<dbReference type="CDD" id="cd00099">
    <property type="entry name" value="IgV"/>
    <property type="match status" value="1"/>
</dbReference>
<evidence type="ECO:0000256" key="3">
    <source>
        <dbReference type="ARBA" id="ARBA00022729"/>
    </source>
</evidence>
<dbReference type="GO" id="GO:0009617">
    <property type="term" value="P:response to bacterium"/>
    <property type="evidence" value="ECO:0007669"/>
    <property type="project" value="TreeGrafter"/>
</dbReference>
<keyword evidence="11" id="KW-1185">Reference proteome</keyword>
<dbReference type="InterPro" id="IPR003599">
    <property type="entry name" value="Ig_sub"/>
</dbReference>
<keyword evidence="8" id="KW-1133">Transmembrane helix</keyword>
<keyword evidence="3" id="KW-0732">Signal</keyword>
<protein>
    <recommendedName>
        <fullName evidence="9">Ig-like domain-containing protein</fullName>
    </recommendedName>
</protein>
<name>A0AA88N232_CHASR</name>
<evidence type="ECO:0000256" key="1">
    <source>
        <dbReference type="ARBA" id="ARBA00004236"/>
    </source>
</evidence>
<evidence type="ECO:0000256" key="8">
    <source>
        <dbReference type="SAM" id="Phobius"/>
    </source>
</evidence>
<evidence type="ECO:0000256" key="4">
    <source>
        <dbReference type="ARBA" id="ARBA00022859"/>
    </source>
</evidence>
<keyword evidence="7" id="KW-0325">Glycoprotein</keyword>
<dbReference type="AlphaFoldDB" id="A0AA88N232"/>